<dbReference type="GeneID" id="64970463"/>
<keyword evidence="4 6" id="KW-1133">Transmembrane helix</keyword>
<dbReference type="PANTHER" id="PTHR23501:SF199">
    <property type="entry name" value="MFS EFFLUX TRANSPORTER INPD-RELATED"/>
    <property type="match status" value="1"/>
</dbReference>
<comment type="similarity">
    <text evidence="2">Belongs to the major facilitator superfamily. TCR/Tet family.</text>
</comment>
<dbReference type="GO" id="GO:0005886">
    <property type="term" value="C:plasma membrane"/>
    <property type="evidence" value="ECO:0007669"/>
    <property type="project" value="TreeGrafter"/>
</dbReference>
<name>A0A7R7XFW9_9EURO</name>
<dbReference type="RefSeq" id="XP_041552652.1">
    <property type="nucleotide sequence ID" value="XM_041699581.1"/>
</dbReference>
<dbReference type="Pfam" id="PF07690">
    <property type="entry name" value="MFS_1"/>
    <property type="match status" value="1"/>
</dbReference>
<gene>
    <name evidence="8" type="ORF">APUU_20890A</name>
</gene>
<accession>A0A7R7XFW9</accession>
<feature type="transmembrane region" description="Helical" evidence="6">
    <location>
        <begin position="27"/>
        <end position="50"/>
    </location>
</feature>
<dbReference type="AlphaFoldDB" id="A0A7R7XFW9"/>
<dbReference type="InterPro" id="IPR036259">
    <property type="entry name" value="MFS_trans_sf"/>
</dbReference>
<feature type="transmembrane region" description="Helical" evidence="6">
    <location>
        <begin position="122"/>
        <end position="140"/>
    </location>
</feature>
<feature type="transmembrane region" description="Helical" evidence="6">
    <location>
        <begin position="355"/>
        <end position="377"/>
    </location>
</feature>
<dbReference type="CDD" id="cd17502">
    <property type="entry name" value="MFS_Azr1_MDR_like"/>
    <property type="match status" value="1"/>
</dbReference>
<feature type="transmembrane region" description="Helical" evidence="6">
    <location>
        <begin position="477"/>
        <end position="498"/>
    </location>
</feature>
<feature type="transmembrane region" description="Helical" evidence="6">
    <location>
        <begin position="152"/>
        <end position="170"/>
    </location>
</feature>
<sequence>MSDHDSCLGVVHFPDRSLRAEYKEYKLSITCTIHSSAFSFSSAYLIFFMADNPLNNTSGVPEKREESRPTPLQDEPQYPGRVKLACILFGLNLSMFLVGLDNTILSSAIPKITDQFHALGDVGWYASAYLLTNCAFQLFWGKLYTFYTVKWVYLAALFLFELGSLICAVAPSSMALIIGRAIAGVGAGGVANGSFLLIAHSVPAPKRPTLVGLLGAMYGLAAIAGPLMGGAFTDNASLTWRWCFYINLPLGVVPAFVIVFLIPSFAGSNNRQSGALNQIKQMDVPGSLCLLPGVICLLLALQWGGTKYPWDNGRIIALLVLAGALLVGFTTIQYFSGDRATVPPRVFGNRNVWGAALFGSGVTAGFFLMLYYIPIWFQAIKSASPIRSGVMNLPMVLAYVVFSLSGGLLTSKIGYYIPFAYLTVLLMSTGSGLLTTLSVSSGSPEWIGFQFLFGAGVGLGLQTAFAAPQCALPIEDVAIGTAIVMFLENLCAAVFVSVGQNVFGNRLSANIGVYAPGVVDAGKLIEGGATEVKRVVLKGQGEAAYRAVLVAYNKALTETFYVGVGLSVVAILGVVAMEWVNVKGPGKKETGDGEGDGV</sequence>
<dbReference type="InterPro" id="IPR020846">
    <property type="entry name" value="MFS_dom"/>
</dbReference>
<feature type="transmembrane region" description="Helical" evidence="6">
    <location>
        <begin position="244"/>
        <end position="265"/>
    </location>
</feature>
<proteinExistence type="inferred from homology"/>
<feature type="transmembrane region" description="Helical" evidence="6">
    <location>
        <begin position="210"/>
        <end position="232"/>
    </location>
</feature>
<dbReference type="InterPro" id="IPR011701">
    <property type="entry name" value="MFS"/>
</dbReference>
<evidence type="ECO:0000259" key="7">
    <source>
        <dbReference type="PROSITE" id="PS50850"/>
    </source>
</evidence>
<feature type="transmembrane region" description="Helical" evidence="6">
    <location>
        <begin position="82"/>
        <end position="101"/>
    </location>
</feature>
<evidence type="ECO:0000313" key="8">
    <source>
        <dbReference type="EMBL" id="BCS20458.1"/>
    </source>
</evidence>
<protein>
    <recommendedName>
        <fullName evidence="7">Major facilitator superfamily (MFS) profile domain-containing protein</fullName>
    </recommendedName>
</protein>
<keyword evidence="5 6" id="KW-0472">Membrane</keyword>
<evidence type="ECO:0000256" key="2">
    <source>
        <dbReference type="ARBA" id="ARBA00007520"/>
    </source>
</evidence>
<dbReference type="OrthoDB" id="10021397at2759"/>
<reference evidence="8" key="1">
    <citation type="submission" date="2021-01" db="EMBL/GenBank/DDBJ databases">
        <authorList>
            <consortium name="Aspergillus puulaauensis MK2 genome sequencing consortium"/>
            <person name="Kazuki M."/>
            <person name="Futagami T."/>
        </authorList>
    </citation>
    <scope>NUCLEOTIDE SEQUENCE</scope>
    <source>
        <strain evidence="8">MK2</strain>
    </source>
</reference>
<dbReference type="FunFam" id="1.20.1720.10:FF:000012">
    <property type="entry name" value="MFS toxin efflux pump (AflT)"/>
    <property type="match status" value="1"/>
</dbReference>
<comment type="subcellular location">
    <subcellularLocation>
        <location evidence="1">Membrane</location>
        <topology evidence="1">Multi-pass membrane protein</topology>
    </subcellularLocation>
</comment>
<feature type="transmembrane region" description="Helical" evidence="6">
    <location>
        <begin position="285"/>
        <end position="303"/>
    </location>
</feature>
<feature type="transmembrane region" description="Helical" evidence="6">
    <location>
        <begin position="177"/>
        <end position="198"/>
    </location>
</feature>
<dbReference type="SUPFAM" id="SSF103473">
    <property type="entry name" value="MFS general substrate transporter"/>
    <property type="match status" value="1"/>
</dbReference>
<dbReference type="KEGG" id="apuu:APUU_20890A"/>
<keyword evidence="3 6" id="KW-0812">Transmembrane</keyword>
<organism evidence="8 9">
    <name type="scientific">Aspergillus puulaauensis</name>
    <dbReference type="NCBI Taxonomy" id="1220207"/>
    <lineage>
        <taxon>Eukaryota</taxon>
        <taxon>Fungi</taxon>
        <taxon>Dikarya</taxon>
        <taxon>Ascomycota</taxon>
        <taxon>Pezizomycotina</taxon>
        <taxon>Eurotiomycetes</taxon>
        <taxon>Eurotiomycetidae</taxon>
        <taxon>Eurotiales</taxon>
        <taxon>Aspergillaceae</taxon>
        <taxon>Aspergillus</taxon>
    </lineage>
</organism>
<evidence type="ECO:0000256" key="4">
    <source>
        <dbReference type="ARBA" id="ARBA00022989"/>
    </source>
</evidence>
<feature type="transmembrane region" description="Helical" evidence="6">
    <location>
        <begin position="446"/>
        <end position="465"/>
    </location>
</feature>
<feature type="transmembrane region" description="Helical" evidence="6">
    <location>
        <begin position="315"/>
        <end position="335"/>
    </location>
</feature>
<dbReference type="GO" id="GO:0022857">
    <property type="term" value="F:transmembrane transporter activity"/>
    <property type="evidence" value="ECO:0007669"/>
    <property type="project" value="InterPro"/>
</dbReference>
<dbReference type="FunFam" id="1.20.1250.20:FF:000196">
    <property type="entry name" value="MFS toxin efflux pump (AflT)"/>
    <property type="match status" value="1"/>
</dbReference>
<evidence type="ECO:0000256" key="3">
    <source>
        <dbReference type="ARBA" id="ARBA00022692"/>
    </source>
</evidence>
<dbReference type="EMBL" id="AP024444">
    <property type="protein sequence ID" value="BCS20458.1"/>
    <property type="molecule type" value="Genomic_DNA"/>
</dbReference>
<dbReference type="Gene3D" id="1.20.1250.20">
    <property type="entry name" value="MFS general substrate transporter like domains"/>
    <property type="match status" value="1"/>
</dbReference>
<feature type="transmembrane region" description="Helical" evidence="6">
    <location>
        <begin position="389"/>
        <end position="409"/>
    </location>
</feature>
<evidence type="ECO:0000256" key="6">
    <source>
        <dbReference type="SAM" id="Phobius"/>
    </source>
</evidence>
<keyword evidence="9" id="KW-1185">Reference proteome</keyword>
<feature type="domain" description="Major facilitator superfamily (MFS) profile" evidence="7">
    <location>
        <begin position="87"/>
        <end position="582"/>
    </location>
</feature>
<evidence type="ECO:0000256" key="1">
    <source>
        <dbReference type="ARBA" id="ARBA00004141"/>
    </source>
</evidence>
<feature type="transmembrane region" description="Helical" evidence="6">
    <location>
        <begin position="560"/>
        <end position="580"/>
    </location>
</feature>
<evidence type="ECO:0000313" key="9">
    <source>
        <dbReference type="Proteomes" id="UP000654913"/>
    </source>
</evidence>
<feature type="transmembrane region" description="Helical" evidence="6">
    <location>
        <begin position="415"/>
        <end position="434"/>
    </location>
</feature>
<dbReference type="PANTHER" id="PTHR23501">
    <property type="entry name" value="MAJOR FACILITATOR SUPERFAMILY"/>
    <property type="match status" value="1"/>
</dbReference>
<reference evidence="8" key="2">
    <citation type="submission" date="2021-02" db="EMBL/GenBank/DDBJ databases">
        <title>Aspergillus puulaauensis MK2 genome sequence.</title>
        <authorList>
            <person name="Futagami T."/>
            <person name="Mori K."/>
            <person name="Kadooka C."/>
            <person name="Tanaka T."/>
        </authorList>
    </citation>
    <scope>NUCLEOTIDE SEQUENCE</scope>
    <source>
        <strain evidence="8">MK2</strain>
    </source>
</reference>
<dbReference type="Proteomes" id="UP000654913">
    <property type="component" value="Chromosome 2"/>
</dbReference>
<evidence type="ECO:0000256" key="5">
    <source>
        <dbReference type="ARBA" id="ARBA00023136"/>
    </source>
</evidence>
<dbReference type="PROSITE" id="PS50850">
    <property type="entry name" value="MFS"/>
    <property type="match status" value="1"/>
</dbReference>